<organism evidence="1">
    <name type="scientific">Tanacetum cinerariifolium</name>
    <name type="common">Dalmatian daisy</name>
    <name type="synonym">Chrysanthemum cinerariifolium</name>
    <dbReference type="NCBI Taxonomy" id="118510"/>
    <lineage>
        <taxon>Eukaryota</taxon>
        <taxon>Viridiplantae</taxon>
        <taxon>Streptophyta</taxon>
        <taxon>Embryophyta</taxon>
        <taxon>Tracheophyta</taxon>
        <taxon>Spermatophyta</taxon>
        <taxon>Magnoliopsida</taxon>
        <taxon>eudicotyledons</taxon>
        <taxon>Gunneridae</taxon>
        <taxon>Pentapetalae</taxon>
        <taxon>asterids</taxon>
        <taxon>campanulids</taxon>
        <taxon>Asterales</taxon>
        <taxon>Asteraceae</taxon>
        <taxon>Asteroideae</taxon>
        <taxon>Anthemideae</taxon>
        <taxon>Anthemidinae</taxon>
        <taxon>Tanacetum</taxon>
    </lineage>
</organism>
<evidence type="ECO:0000313" key="1">
    <source>
        <dbReference type="EMBL" id="GEU28763.1"/>
    </source>
</evidence>
<comment type="caution">
    <text evidence="1">The sequence shown here is derived from an EMBL/GenBank/DDBJ whole genome shotgun (WGS) entry which is preliminary data.</text>
</comment>
<proteinExistence type="predicted"/>
<dbReference type="EMBL" id="BKCJ010000019">
    <property type="protein sequence ID" value="GEU28763.1"/>
    <property type="molecule type" value="Genomic_DNA"/>
</dbReference>
<sequence length="119" mass="13025">MANTRRTRKIIETINATFDELLAMDFEQRSLKPELQGMTSGRISSGLDLTYALLTITSQNLNTRELELLFEAMCDDYVGGQSSAALRTDLAALAPQVLYTPMASTTTANISQTLTNSSL</sequence>
<dbReference type="AlphaFoldDB" id="A0A699GGB5"/>
<accession>A0A699GGB5</accession>
<reference evidence="1" key="1">
    <citation type="journal article" date="2019" name="Sci. Rep.">
        <title>Draft genome of Tanacetum cinerariifolium, the natural source of mosquito coil.</title>
        <authorList>
            <person name="Yamashiro T."/>
            <person name="Shiraishi A."/>
            <person name="Satake H."/>
            <person name="Nakayama K."/>
        </authorList>
    </citation>
    <scope>NUCLEOTIDE SEQUENCE</scope>
</reference>
<gene>
    <name evidence="1" type="ORF">Tci_000741</name>
</gene>
<protein>
    <submittedName>
        <fullName evidence="1">Uncharacterized protein</fullName>
    </submittedName>
</protein>
<name>A0A699GGB5_TANCI</name>